<dbReference type="RefSeq" id="WP_109613173.1">
    <property type="nucleotide sequence ID" value="NZ_QGGG01000008.1"/>
</dbReference>
<dbReference type="SUPFAM" id="SSF47384">
    <property type="entry name" value="Homodimeric domain of signal transducing histidine kinase"/>
    <property type="match status" value="1"/>
</dbReference>
<keyword evidence="8 16" id="KW-0812">Transmembrane</keyword>
<dbReference type="PROSITE" id="PS50885">
    <property type="entry name" value="HAMP"/>
    <property type="match status" value="1"/>
</dbReference>
<keyword evidence="10 19" id="KW-0418">Kinase</keyword>
<evidence type="ECO:0000313" key="19">
    <source>
        <dbReference type="EMBL" id="PWJ83719.1"/>
    </source>
</evidence>
<keyword evidence="13" id="KW-0902">Two-component regulatory system</keyword>
<comment type="subcellular location">
    <subcellularLocation>
        <location evidence="2">Cell inner membrane</location>
        <topology evidence="2">Multi-pass membrane protein</topology>
    </subcellularLocation>
</comment>
<keyword evidence="6" id="KW-0597">Phosphoprotein</keyword>
<dbReference type="STRING" id="1192868.GCA_000304395_04581"/>
<dbReference type="InterPro" id="IPR003661">
    <property type="entry name" value="HisK_dim/P_dom"/>
</dbReference>
<dbReference type="Gene3D" id="1.10.287.130">
    <property type="match status" value="1"/>
</dbReference>
<dbReference type="SUPFAM" id="SSF55874">
    <property type="entry name" value="ATPase domain of HSP90 chaperone/DNA topoisomerase II/histidine kinase"/>
    <property type="match status" value="1"/>
</dbReference>
<feature type="region of interest" description="Disordered" evidence="15">
    <location>
        <begin position="121"/>
        <end position="143"/>
    </location>
</feature>
<keyword evidence="9" id="KW-0547">Nucleotide-binding</keyword>
<evidence type="ECO:0000256" key="6">
    <source>
        <dbReference type="ARBA" id="ARBA00022553"/>
    </source>
</evidence>
<evidence type="ECO:0000313" key="20">
    <source>
        <dbReference type="Proteomes" id="UP000245396"/>
    </source>
</evidence>
<dbReference type="Pfam" id="PF00672">
    <property type="entry name" value="HAMP"/>
    <property type="match status" value="1"/>
</dbReference>
<dbReference type="SMART" id="SM00304">
    <property type="entry name" value="HAMP"/>
    <property type="match status" value="1"/>
</dbReference>
<keyword evidence="20" id="KW-1185">Reference proteome</keyword>
<proteinExistence type="predicted"/>
<name>A0A316C1V9_PSESE</name>
<dbReference type="EC" id="2.7.13.3" evidence="3"/>
<dbReference type="InterPro" id="IPR036097">
    <property type="entry name" value="HisK_dim/P_sf"/>
</dbReference>
<dbReference type="InterPro" id="IPR003660">
    <property type="entry name" value="HAMP_dom"/>
</dbReference>
<keyword evidence="5" id="KW-0997">Cell inner membrane</keyword>
<dbReference type="CDD" id="cd06225">
    <property type="entry name" value="HAMP"/>
    <property type="match status" value="1"/>
</dbReference>
<evidence type="ECO:0000256" key="13">
    <source>
        <dbReference type="ARBA" id="ARBA00023012"/>
    </source>
</evidence>
<dbReference type="GO" id="GO:0000155">
    <property type="term" value="F:phosphorelay sensor kinase activity"/>
    <property type="evidence" value="ECO:0007669"/>
    <property type="project" value="InterPro"/>
</dbReference>
<dbReference type="InterPro" id="IPR036890">
    <property type="entry name" value="HATPase_C_sf"/>
</dbReference>
<dbReference type="GO" id="GO:0005886">
    <property type="term" value="C:plasma membrane"/>
    <property type="evidence" value="ECO:0007669"/>
    <property type="project" value="UniProtKB-SubCell"/>
</dbReference>
<evidence type="ECO:0000256" key="11">
    <source>
        <dbReference type="ARBA" id="ARBA00022840"/>
    </source>
</evidence>
<dbReference type="PROSITE" id="PS50109">
    <property type="entry name" value="HIS_KIN"/>
    <property type="match status" value="1"/>
</dbReference>
<keyword evidence="14 16" id="KW-0472">Membrane</keyword>
<evidence type="ECO:0000256" key="16">
    <source>
        <dbReference type="SAM" id="Phobius"/>
    </source>
</evidence>
<dbReference type="InterPro" id="IPR050980">
    <property type="entry name" value="2C_sensor_his_kinase"/>
</dbReference>
<evidence type="ECO:0000256" key="14">
    <source>
        <dbReference type="ARBA" id="ARBA00023136"/>
    </source>
</evidence>
<evidence type="ECO:0000256" key="5">
    <source>
        <dbReference type="ARBA" id="ARBA00022519"/>
    </source>
</evidence>
<protein>
    <recommendedName>
        <fullName evidence="3">histidine kinase</fullName>
        <ecNumber evidence="3">2.7.13.3</ecNumber>
    </recommendedName>
</protein>
<dbReference type="InterPro" id="IPR003594">
    <property type="entry name" value="HATPase_dom"/>
</dbReference>
<evidence type="ECO:0000256" key="7">
    <source>
        <dbReference type="ARBA" id="ARBA00022679"/>
    </source>
</evidence>
<evidence type="ECO:0000259" key="17">
    <source>
        <dbReference type="PROSITE" id="PS50109"/>
    </source>
</evidence>
<dbReference type="InterPro" id="IPR005467">
    <property type="entry name" value="His_kinase_dom"/>
</dbReference>
<dbReference type="PANTHER" id="PTHR44936:SF5">
    <property type="entry name" value="SENSOR HISTIDINE KINASE ENVZ"/>
    <property type="match status" value="1"/>
</dbReference>
<dbReference type="EMBL" id="QGGG01000008">
    <property type="protein sequence ID" value="PWJ83719.1"/>
    <property type="molecule type" value="Genomic_DNA"/>
</dbReference>
<evidence type="ECO:0000256" key="1">
    <source>
        <dbReference type="ARBA" id="ARBA00000085"/>
    </source>
</evidence>
<feature type="transmembrane region" description="Helical" evidence="16">
    <location>
        <begin position="194"/>
        <end position="212"/>
    </location>
</feature>
<dbReference type="Gene3D" id="3.30.565.10">
    <property type="entry name" value="Histidine kinase-like ATPase, C-terminal domain"/>
    <property type="match status" value="1"/>
</dbReference>
<feature type="transmembrane region" description="Helical" evidence="16">
    <location>
        <begin position="12"/>
        <end position="33"/>
    </location>
</feature>
<evidence type="ECO:0000259" key="18">
    <source>
        <dbReference type="PROSITE" id="PS50885"/>
    </source>
</evidence>
<keyword evidence="11" id="KW-0067">ATP-binding</keyword>
<feature type="domain" description="Histidine kinase" evidence="17">
    <location>
        <begin position="273"/>
        <end position="472"/>
    </location>
</feature>
<evidence type="ECO:0000256" key="9">
    <source>
        <dbReference type="ARBA" id="ARBA00022741"/>
    </source>
</evidence>
<keyword evidence="4" id="KW-1003">Cell membrane</keyword>
<dbReference type="OrthoDB" id="9804645at2"/>
<dbReference type="AlphaFoldDB" id="A0A316C1V9"/>
<evidence type="ECO:0000256" key="10">
    <source>
        <dbReference type="ARBA" id="ARBA00022777"/>
    </source>
</evidence>
<evidence type="ECO:0000256" key="8">
    <source>
        <dbReference type="ARBA" id="ARBA00022692"/>
    </source>
</evidence>
<gene>
    <name evidence="19" type="ORF">C7441_108112</name>
</gene>
<evidence type="ECO:0000256" key="12">
    <source>
        <dbReference type="ARBA" id="ARBA00022989"/>
    </source>
</evidence>
<dbReference type="Proteomes" id="UP000245396">
    <property type="component" value="Unassembled WGS sequence"/>
</dbReference>
<dbReference type="SMART" id="SM00388">
    <property type="entry name" value="HisKA"/>
    <property type="match status" value="1"/>
</dbReference>
<keyword evidence="12 16" id="KW-1133">Transmembrane helix</keyword>
<dbReference type="SMART" id="SM00387">
    <property type="entry name" value="HATPase_c"/>
    <property type="match status" value="1"/>
</dbReference>
<evidence type="ECO:0000256" key="2">
    <source>
        <dbReference type="ARBA" id="ARBA00004429"/>
    </source>
</evidence>
<dbReference type="PANTHER" id="PTHR44936">
    <property type="entry name" value="SENSOR PROTEIN CREC"/>
    <property type="match status" value="1"/>
</dbReference>
<evidence type="ECO:0000256" key="4">
    <source>
        <dbReference type="ARBA" id="ARBA00022475"/>
    </source>
</evidence>
<dbReference type="Pfam" id="PF00512">
    <property type="entry name" value="HisKA"/>
    <property type="match status" value="1"/>
</dbReference>
<keyword evidence="7" id="KW-0808">Transferase</keyword>
<comment type="caution">
    <text evidence="19">The sequence shown here is derived from an EMBL/GenBank/DDBJ whole genome shotgun (WGS) entry which is preliminary data.</text>
</comment>
<dbReference type="InterPro" id="IPR004358">
    <property type="entry name" value="Sig_transdc_His_kin-like_C"/>
</dbReference>
<dbReference type="GO" id="GO:0005524">
    <property type="term" value="F:ATP binding"/>
    <property type="evidence" value="ECO:0007669"/>
    <property type="project" value="UniProtKB-KW"/>
</dbReference>
<organism evidence="19 20">
    <name type="scientific">Pseudaminobacter salicylatoxidans</name>
    <dbReference type="NCBI Taxonomy" id="93369"/>
    <lineage>
        <taxon>Bacteria</taxon>
        <taxon>Pseudomonadati</taxon>
        <taxon>Pseudomonadota</taxon>
        <taxon>Alphaproteobacteria</taxon>
        <taxon>Hyphomicrobiales</taxon>
        <taxon>Phyllobacteriaceae</taxon>
        <taxon>Pseudaminobacter</taxon>
    </lineage>
</organism>
<accession>A0A316C1V9</accession>
<dbReference type="Pfam" id="PF02518">
    <property type="entry name" value="HATPase_c"/>
    <property type="match status" value="1"/>
</dbReference>
<dbReference type="PRINTS" id="PR00344">
    <property type="entry name" value="BCTRLSENSOR"/>
</dbReference>
<evidence type="ECO:0000256" key="3">
    <source>
        <dbReference type="ARBA" id="ARBA00012438"/>
    </source>
</evidence>
<feature type="domain" description="HAMP" evidence="18">
    <location>
        <begin position="213"/>
        <end position="265"/>
    </location>
</feature>
<reference evidence="19 20" key="1">
    <citation type="submission" date="2018-05" db="EMBL/GenBank/DDBJ databases">
        <title>Genomic Encyclopedia of Type Strains, Phase IV (KMG-IV): sequencing the most valuable type-strain genomes for metagenomic binning, comparative biology and taxonomic classification.</title>
        <authorList>
            <person name="Goeker M."/>
        </authorList>
    </citation>
    <scope>NUCLEOTIDE SEQUENCE [LARGE SCALE GENOMIC DNA]</scope>
    <source>
        <strain evidence="19 20">DSM 6986</strain>
    </source>
</reference>
<evidence type="ECO:0000256" key="15">
    <source>
        <dbReference type="SAM" id="MobiDB-lite"/>
    </source>
</evidence>
<sequence length="479" mass="52379">MKWLLPRSLPAWVLLIVIAGLLAIQVSTLSIVARERAASNNILDLFRLNDRALSLVRLTYAATPEERKTVAAGLSVPPYAVTMSDTPAITTTIPSDDEMAEMEDIIVGRLSKYGVQDARVRRETATDAESSPHRPRAPQQQEDIGSIERELLELSADFTKSDTLIASIEFNDGQWLNFVMPSTPLSPILTSQSLPLFASAAAAVVLLSIWLLRRLTAPYRALESAVHRIGEDLKSPPLPEHGSSEYKSAARAVNTMQARLREYVEDRELLAAALAHDLRTPLTRIRLRLELLRKSPLKTALMQNLADIESISSSVLDFATHDGGHDDLERIDFWSLVDSVTDGNPHVSFDETTAPLRGLVCLGRAVPLRRCITNLIENAVKYGGAARLGLSHTDDRIVLTIDDDGPGIPQDHMEKVFRPFTRVEGSRNRQTGGFGLGLTIARNIARSFGGDVVLENRAGGGLRTTLTLPRAADAYSGSG</sequence>
<comment type="catalytic activity">
    <reaction evidence="1">
        <text>ATP + protein L-histidine = ADP + protein N-phospho-L-histidine.</text>
        <dbReference type="EC" id="2.7.13.3"/>
    </reaction>
</comment>